<evidence type="ECO:0000313" key="7">
    <source>
        <dbReference type="Ensembl" id="ENSMPUP00000005425.1"/>
    </source>
</evidence>
<evidence type="ECO:0000259" key="6">
    <source>
        <dbReference type="PROSITE" id="PS01180"/>
    </source>
</evidence>
<dbReference type="HOGENOM" id="CLU_675368_0_0_1"/>
<keyword evidence="1" id="KW-0677">Repeat</keyword>
<dbReference type="PANTHER" id="PTHR24251:SF30">
    <property type="entry name" value="MEMBRANE FRIZZLED-RELATED PROTEIN"/>
    <property type="match status" value="1"/>
</dbReference>
<name>M3Y274_MUSPF</name>
<evidence type="ECO:0000256" key="3">
    <source>
        <dbReference type="PROSITE-ProRule" id="PRU00059"/>
    </source>
</evidence>
<dbReference type="STRING" id="9669.ENSMPUP00000005425"/>
<comment type="caution">
    <text evidence="3">Lacks conserved residue(s) required for the propagation of feature annotation.</text>
</comment>
<dbReference type="InParanoid" id="M3Y274"/>
<organism evidence="7">
    <name type="scientific">Mustela putorius furo</name>
    <name type="common">European domestic ferret</name>
    <name type="synonym">Mustela furo</name>
    <dbReference type="NCBI Taxonomy" id="9669"/>
    <lineage>
        <taxon>Eukaryota</taxon>
        <taxon>Metazoa</taxon>
        <taxon>Chordata</taxon>
        <taxon>Craniata</taxon>
        <taxon>Vertebrata</taxon>
        <taxon>Euteleostomi</taxon>
        <taxon>Mammalia</taxon>
        <taxon>Eutheria</taxon>
        <taxon>Laurasiatheria</taxon>
        <taxon>Carnivora</taxon>
        <taxon>Caniformia</taxon>
        <taxon>Musteloidea</taxon>
        <taxon>Mustelidae</taxon>
        <taxon>Mustelinae</taxon>
        <taxon>Mustela</taxon>
    </lineage>
</organism>
<dbReference type="PANTHER" id="PTHR24251">
    <property type="entry name" value="OVOCHYMASE-RELATED"/>
    <property type="match status" value="1"/>
</dbReference>
<reference evidence="7" key="1">
    <citation type="submission" date="2024-06" db="UniProtKB">
        <authorList>
            <consortium name="Ensembl"/>
        </authorList>
    </citation>
    <scope>IDENTIFICATION</scope>
</reference>
<dbReference type="EMBL" id="AEYP01026883">
    <property type="status" value="NOT_ANNOTATED_CDS"/>
    <property type="molecule type" value="Genomic_DNA"/>
</dbReference>
<feature type="region of interest" description="Disordered" evidence="4">
    <location>
        <begin position="303"/>
        <end position="329"/>
    </location>
</feature>
<proteinExistence type="predicted"/>
<dbReference type="GeneTree" id="ENSGT00940000165588"/>
<protein>
    <recommendedName>
        <fullName evidence="6">CUB domain-containing protein</fullName>
    </recommendedName>
</protein>
<feature type="compositionally biased region" description="Low complexity" evidence="4">
    <location>
        <begin position="160"/>
        <end position="170"/>
    </location>
</feature>
<keyword evidence="2" id="KW-1015">Disulfide bond</keyword>
<dbReference type="Pfam" id="PF00431">
    <property type="entry name" value="CUB"/>
    <property type="match status" value="1"/>
</dbReference>
<sequence>MLRCHPVCGGDRTEQGKSHIGLLSRDPDPCLGLAMSGGHAGLAVRPLALSPPVFPFQTEFCNPAFEPELGPPCPPAAFREDASHSIPAPRHGRRSRGLQPDCHFSWLCILLLAGLLLLLLGLLVAVILAQLRATPLSGDSYPPLPAQGLTPSGTSPPAPTSLSTTTSPASGNPKGQPEEAGLSPLPQPTCGGLLPGPRGFFSSPNYPDPYPPNAHCVWHIQVAADRAIQLKIESLSMESVVSCLFDRLEISPEPEGPLLRVCGRVPPPTLNTNASRLRVAFVSDSSVEGFGFHAWYQAVAPGTGECSATPPPPPAASQASTSLPSRHSQPQQRGWRLWEVLNPDAPPQGAVLLMSSPVTSSSACCLTQCATVLPTVLMAAMRPTAVPSSWVRAPPRRRARTVYGHPTR</sequence>
<evidence type="ECO:0000256" key="1">
    <source>
        <dbReference type="ARBA" id="ARBA00022737"/>
    </source>
</evidence>
<dbReference type="Ensembl" id="ENSMPUT00000005516.1">
    <property type="protein sequence ID" value="ENSMPUP00000005425.1"/>
    <property type="gene ID" value="ENSMPUG00000005466.1"/>
</dbReference>
<feature type="domain" description="CUB" evidence="6">
    <location>
        <begin position="190"/>
        <end position="299"/>
    </location>
</feature>
<dbReference type="InterPro" id="IPR000859">
    <property type="entry name" value="CUB_dom"/>
</dbReference>
<dbReference type="eggNOG" id="KOG4292">
    <property type="taxonomic scope" value="Eukaryota"/>
</dbReference>
<dbReference type="InterPro" id="IPR035914">
    <property type="entry name" value="Sperma_CUB_dom_sf"/>
</dbReference>
<keyword evidence="5" id="KW-0472">Membrane</keyword>
<keyword evidence="5" id="KW-1133">Transmembrane helix</keyword>
<dbReference type="PROSITE" id="PS01180">
    <property type="entry name" value="CUB"/>
    <property type="match status" value="1"/>
</dbReference>
<dbReference type="SUPFAM" id="SSF49854">
    <property type="entry name" value="Spermadhesin, CUB domain"/>
    <property type="match status" value="1"/>
</dbReference>
<dbReference type="Gene3D" id="2.60.120.290">
    <property type="entry name" value="Spermadhesin, CUB domain"/>
    <property type="match status" value="1"/>
</dbReference>
<feature type="compositionally biased region" description="Low complexity" evidence="4">
    <location>
        <begin position="316"/>
        <end position="325"/>
    </location>
</feature>
<dbReference type="SMART" id="SM00042">
    <property type="entry name" value="CUB"/>
    <property type="match status" value="1"/>
</dbReference>
<evidence type="ECO:0000256" key="2">
    <source>
        <dbReference type="ARBA" id="ARBA00023157"/>
    </source>
</evidence>
<feature type="region of interest" description="Disordered" evidence="4">
    <location>
        <begin position="139"/>
        <end position="188"/>
    </location>
</feature>
<keyword evidence="5" id="KW-0812">Transmembrane</keyword>
<dbReference type="AlphaFoldDB" id="M3Y274"/>
<dbReference type="FunFam" id="2.60.120.290:FF:000013">
    <property type="entry name" value="Membrane frizzled-related protein"/>
    <property type="match status" value="1"/>
</dbReference>
<evidence type="ECO:0000256" key="5">
    <source>
        <dbReference type="SAM" id="Phobius"/>
    </source>
</evidence>
<dbReference type="CDD" id="cd00041">
    <property type="entry name" value="CUB"/>
    <property type="match status" value="1"/>
</dbReference>
<feature type="transmembrane region" description="Helical" evidence="5">
    <location>
        <begin position="104"/>
        <end position="129"/>
    </location>
</feature>
<accession>M3Y274</accession>
<evidence type="ECO:0000256" key="4">
    <source>
        <dbReference type="SAM" id="MobiDB-lite"/>
    </source>
</evidence>